<dbReference type="AlphaFoldDB" id="A0A0V1IF47"/>
<accession>A0A0V1IF47</accession>
<dbReference type="EMBL" id="JYDS01000207">
    <property type="protein sequence ID" value="KRZ21400.1"/>
    <property type="molecule type" value="Genomic_DNA"/>
</dbReference>
<evidence type="ECO:0000313" key="2">
    <source>
        <dbReference type="Proteomes" id="UP000054805"/>
    </source>
</evidence>
<organism evidence="1 2">
    <name type="scientific">Trichinella pseudospiralis</name>
    <name type="common">Parasitic roundworm</name>
    <dbReference type="NCBI Taxonomy" id="6337"/>
    <lineage>
        <taxon>Eukaryota</taxon>
        <taxon>Metazoa</taxon>
        <taxon>Ecdysozoa</taxon>
        <taxon>Nematoda</taxon>
        <taxon>Enoplea</taxon>
        <taxon>Dorylaimia</taxon>
        <taxon>Trichinellida</taxon>
        <taxon>Trichinellidae</taxon>
        <taxon>Trichinella</taxon>
    </lineage>
</organism>
<keyword evidence="2" id="KW-1185">Reference proteome</keyword>
<dbReference type="Proteomes" id="UP000054805">
    <property type="component" value="Unassembled WGS sequence"/>
</dbReference>
<name>A0A0V1IF47_TRIPS</name>
<reference evidence="1 2" key="1">
    <citation type="submission" date="2015-01" db="EMBL/GenBank/DDBJ databases">
        <title>Evolution of Trichinella species and genotypes.</title>
        <authorList>
            <person name="Korhonen P.K."/>
            <person name="Edoardo P."/>
            <person name="Giuseppe L.R."/>
            <person name="Gasser R.B."/>
        </authorList>
    </citation>
    <scope>NUCLEOTIDE SEQUENCE [LARGE SCALE GENOMIC DNA]</scope>
    <source>
        <strain evidence="1">ISS588</strain>
    </source>
</reference>
<gene>
    <name evidence="1" type="ORF">T4B_12503</name>
</gene>
<feature type="non-terminal residue" evidence="1">
    <location>
        <position position="1"/>
    </location>
</feature>
<comment type="caution">
    <text evidence="1">The sequence shown here is derived from an EMBL/GenBank/DDBJ whole genome shotgun (WGS) entry which is preliminary data.</text>
</comment>
<proteinExistence type="predicted"/>
<evidence type="ECO:0000313" key="1">
    <source>
        <dbReference type="EMBL" id="KRZ21400.1"/>
    </source>
</evidence>
<protein>
    <submittedName>
        <fullName evidence="1">Uncharacterized protein</fullName>
    </submittedName>
</protein>
<sequence>LINANIRLRRTIIFHDRKIHICNSIMSKLTSLNVDKFPFNAKFSCPKTYHYYFAYLWLIRLHPLIHFQHQSSRLTSRYVRFFNVPVNQSRLK</sequence>